<dbReference type="Proteomes" id="UP000050535">
    <property type="component" value="Unassembled WGS sequence"/>
</dbReference>
<gene>
    <name evidence="1" type="ORF">SY89_03266</name>
</gene>
<proteinExistence type="predicted"/>
<name>A0A0P7HQV0_9EURY</name>
<accession>A0A0P7HQV0</accession>
<reference evidence="2" key="1">
    <citation type="submission" date="2013-11" db="EMBL/GenBank/DDBJ databases">
        <authorList>
            <person name="Hoang H.T."/>
            <person name="Killian M.L."/>
            <person name="Madson D.M."/>
            <person name="Arruda P.H.E."/>
            <person name="Sun D."/>
            <person name="Schwartz K.J."/>
            <person name="Yoon K."/>
        </authorList>
    </citation>
    <scope>NUCLEOTIDE SEQUENCE [LARGE SCALE GENOMIC DNA]</scope>
    <source>
        <strain evidence="2">CDK2</strain>
    </source>
</reference>
<keyword evidence="2" id="KW-1185">Reference proteome</keyword>
<dbReference type="AlphaFoldDB" id="A0A0P7HQV0"/>
<dbReference type="EMBL" id="LGUC01000002">
    <property type="protein sequence ID" value="KPN29032.1"/>
    <property type="molecule type" value="Genomic_DNA"/>
</dbReference>
<comment type="caution">
    <text evidence="1">The sequence shown here is derived from an EMBL/GenBank/DDBJ whole genome shotgun (WGS) entry which is preliminary data.</text>
</comment>
<sequence>MPTDDRAELVTAPERTLAVKQFSWRPTTARITRERDELLATLADADVATVGEPFFMGYDAPWTLPFLRRNEVAVEVAGES</sequence>
<protein>
    <submittedName>
        <fullName evidence="1">SOUL heme-binding protein</fullName>
    </submittedName>
</protein>
<organism evidence="1 2">
    <name type="scientific">Halolamina pelagica</name>
    <dbReference type="NCBI Taxonomy" id="699431"/>
    <lineage>
        <taxon>Archaea</taxon>
        <taxon>Methanobacteriati</taxon>
        <taxon>Methanobacteriota</taxon>
        <taxon>Stenosarchaea group</taxon>
        <taxon>Halobacteria</taxon>
        <taxon>Halobacteriales</taxon>
        <taxon>Haloferacaceae</taxon>
    </lineage>
</organism>
<evidence type="ECO:0000313" key="2">
    <source>
        <dbReference type="Proteomes" id="UP000050535"/>
    </source>
</evidence>
<dbReference type="PATRIC" id="fig|699431.3.peg.3351"/>
<dbReference type="STRING" id="699431.SY89_03266"/>
<dbReference type="Gene3D" id="3.20.80.10">
    <property type="entry name" value="Regulatory factor, effector binding domain"/>
    <property type="match status" value="1"/>
</dbReference>
<dbReference type="InterPro" id="IPR006917">
    <property type="entry name" value="SOUL_heme-bd"/>
</dbReference>
<dbReference type="OrthoDB" id="141612at2157"/>
<dbReference type="InterPro" id="IPR011256">
    <property type="entry name" value="Reg_factor_effector_dom_sf"/>
</dbReference>
<evidence type="ECO:0000313" key="1">
    <source>
        <dbReference type="EMBL" id="KPN29032.1"/>
    </source>
</evidence>
<dbReference type="SUPFAM" id="SSF55136">
    <property type="entry name" value="Probable bacterial effector-binding domain"/>
    <property type="match status" value="1"/>
</dbReference>
<dbReference type="Pfam" id="PF04832">
    <property type="entry name" value="SOUL"/>
    <property type="match status" value="1"/>
</dbReference>